<dbReference type="InterPro" id="IPR036187">
    <property type="entry name" value="DNA_mismatch_repair_MutS_sf"/>
</dbReference>
<evidence type="ECO:0000313" key="6">
    <source>
        <dbReference type="Proteomes" id="UP000659124"/>
    </source>
</evidence>
<dbReference type="PANTHER" id="PTHR11361">
    <property type="entry name" value="DNA MISMATCH REPAIR PROTEIN MUTS FAMILY MEMBER"/>
    <property type="match status" value="1"/>
</dbReference>
<evidence type="ECO:0000256" key="1">
    <source>
        <dbReference type="ARBA" id="ARBA00022741"/>
    </source>
</evidence>
<dbReference type="PANTHER" id="PTHR11361:SF34">
    <property type="entry name" value="DNA MISMATCH REPAIR PROTEIN MSH1, MITOCHONDRIAL"/>
    <property type="match status" value="1"/>
</dbReference>
<dbReference type="Gene3D" id="3.40.50.300">
    <property type="entry name" value="P-loop containing nucleotide triphosphate hydrolases"/>
    <property type="match status" value="1"/>
</dbReference>
<sequence>MNFSIDRQTMDELNLLGKFRQGSVYHLFNQVKTRGGERLLDTMFQTPLEEVDAINQRSSIFRFFQDARLVFPFDVQQLAQMREYLDTGSGKNVLFSMADTLWKKGLSTIARDERYRKNVQGLQATIVTVKKSHAFVASMASLSGPYDHRIAAMKQLLGTREMEQLADMDIYQALPVKTLATYDHLLKNKLRQAIDDLLAFIDELDVYIAVSDVARARGFHYAEALAPAENRLSATGLHHPCINNAVGNDIDMKQGSNVLFLTGANMAGKSTLMKSVGIALYLAHMGFPVAAKRLVFSVREGLYSSINVSDNISLGYSHFYAEVVRVKQAAEATASGKRLLLMFDELFKGTNVKDAYDGTLAVTAAFAEYTGCLFIVSTHIIEVGEALKEQPNIQFRYLPTVMEGSRPRYTYRLEEGITEDRQGMMIIRNEGILELINSNNP</sequence>
<dbReference type="SMART" id="SM00534">
    <property type="entry name" value="MUTSac"/>
    <property type="match status" value="1"/>
</dbReference>
<dbReference type="Pfam" id="PF00488">
    <property type="entry name" value="MutS_V"/>
    <property type="match status" value="1"/>
</dbReference>
<reference evidence="5 6" key="1">
    <citation type="submission" date="2020-09" db="EMBL/GenBank/DDBJ databases">
        <title>Genome sequences of type strains of Chitinophaga qingshengii and Chitinophaga varians.</title>
        <authorList>
            <person name="Kittiwongwattana C."/>
        </authorList>
    </citation>
    <scope>NUCLEOTIDE SEQUENCE [LARGE SCALE GENOMIC DNA]</scope>
    <source>
        <strain evidence="5 6">JCM 30026</strain>
    </source>
</reference>
<keyword evidence="3" id="KW-0238">DNA-binding</keyword>
<evidence type="ECO:0000256" key="2">
    <source>
        <dbReference type="ARBA" id="ARBA00022840"/>
    </source>
</evidence>
<protein>
    <submittedName>
        <fullName evidence="5">DNA mismatch repair protein</fullName>
    </submittedName>
</protein>
<gene>
    <name evidence="5" type="ORF">ICL07_20965</name>
</gene>
<evidence type="ECO:0000256" key="3">
    <source>
        <dbReference type="ARBA" id="ARBA00023125"/>
    </source>
</evidence>
<evidence type="ECO:0000259" key="4">
    <source>
        <dbReference type="SMART" id="SM00534"/>
    </source>
</evidence>
<feature type="domain" description="DNA mismatch repair proteins mutS family" evidence="4">
    <location>
        <begin position="256"/>
        <end position="437"/>
    </location>
</feature>
<dbReference type="InterPro" id="IPR027417">
    <property type="entry name" value="P-loop_NTPase"/>
</dbReference>
<accession>A0ABR7TQV9</accession>
<dbReference type="Proteomes" id="UP000659124">
    <property type="component" value="Unassembled WGS sequence"/>
</dbReference>
<evidence type="ECO:0000313" key="5">
    <source>
        <dbReference type="EMBL" id="MBC9932872.1"/>
    </source>
</evidence>
<keyword evidence="2" id="KW-0067">ATP-binding</keyword>
<keyword evidence="1" id="KW-0547">Nucleotide-binding</keyword>
<proteinExistence type="predicted"/>
<organism evidence="5 6">
    <name type="scientific">Chitinophaga qingshengii</name>
    <dbReference type="NCBI Taxonomy" id="1569794"/>
    <lineage>
        <taxon>Bacteria</taxon>
        <taxon>Pseudomonadati</taxon>
        <taxon>Bacteroidota</taxon>
        <taxon>Chitinophagia</taxon>
        <taxon>Chitinophagales</taxon>
        <taxon>Chitinophagaceae</taxon>
        <taxon>Chitinophaga</taxon>
    </lineage>
</organism>
<dbReference type="InterPro" id="IPR000432">
    <property type="entry name" value="DNA_mismatch_repair_MutS_C"/>
</dbReference>
<dbReference type="SUPFAM" id="SSF48334">
    <property type="entry name" value="DNA repair protein MutS, domain III"/>
    <property type="match status" value="1"/>
</dbReference>
<dbReference type="SUPFAM" id="SSF52540">
    <property type="entry name" value="P-loop containing nucleoside triphosphate hydrolases"/>
    <property type="match status" value="1"/>
</dbReference>
<dbReference type="EMBL" id="JACVFC010000003">
    <property type="protein sequence ID" value="MBC9932872.1"/>
    <property type="molecule type" value="Genomic_DNA"/>
</dbReference>
<dbReference type="Gene3D" id="1.10.1420.10">
    <property type="match status" value="1"/>
</dbReference>
<dbReference type="RefSeq" id="WP_188090000.1">
    <property type="nucleotide sequence ID" value="NZ_JACVFC010000003.1"/>
</dbReference>
<name>A0ABR7TQV9_9BACT</name>
<comment type="caution">
    <text evidence="5">The sequence shown here is derived from an EMBL/GenBank/DDBJ whole genome shotgun (WGS) entry which is preliminary data.</text>
</comment>
<keyword evidence="6" id="KW-1185">Reference proteome</keyword>
<dbReference type="InterPro" id="IPR045076">
    <property type="entry name" value="MutS"/>
</dbReference>